<dbReference type="OrthoDB" id="9808461at2"/>
<dbReference type="Proteomes" id="UP000325004">
    <property type="component" value="Chromosome"/>
</dbReference>
<evidence type="ECO:0000313" key="10">
    <source>
        <dbReference type="Proteomes" id="UP000325004"/>
    </source>
</evidence>
<evidence type="ECO:0000256" key="7">
    <source>
        <dbReference type="SAM" id="Phobius"/>
    </source>
</evidence>
<keyword evidence="6 7" id="KW-0472">Membrane</keyword>
<keyword evidence="4 7" id="KW-0812">Transmembrane</keyword>
<dbReference type="EMBL" id="CP043316">
    <property type="protein sequence ID" value="QEK38386.1"/>
    <property type="molecule type" value="Genomic_DNA"/>
</dbReference>
<comment type="subcellular location">
    <subcellularLocation>
        <location evidence="1">Cell membrane</location>
        <topology evidence="1">Multi-pass membrane protein</topology>
    </subcellularLocation>
</comment>
<evidence type="ECO:0000256" key="6">
    <source>
        <dbReference type="ARBA" id="ARBA00023136"/>
    </source>
</evidence>
<feature type="transmembrane region" description="Helical" evidence="7">
    <location>
        <begin position="21"/>
        <end position="43"/>
    </location>
</feature>
<name>A0A5C0UE72_9PROT</name>
<evidence type="ECO:0000256" key="3">
    <source>
        <dbReference type="ARBA" id="ARBA00022475"/>
    </source>
</evidence>
<keyword evidence="5 7" id="KW-1133">Transmembrane helix</keyword>
<dbReference type="InterPro" id="IPR051447">
    <property type="entry name" value="Lipoprotein-release_system"/>
</dbReference>
<keyword evidence="3" id="KW-1003">Cell membrane</keyword>
<protein>
    <submittedName>
        <fullName evidence="9">ABC transporter permease</fullName>
    </submittedName>
</protein>
<sequence>MLMIILALKYFFLSLRTQRKVIWITIISIGVSIGTLITSISIMNGFQNSVLERILHIYGHMDVYSNSLDKKIHLIKKKSWYKHHIKVSEKQGILSHNNETQGVKIIGISRENCDYIVQDKWVNKSDKIKPSPKTPIIMVGEKLAQNFRLSPNSIAKLFIPYGVLSSKISIKPLDVKVSSIFKLGFHSFDKNVIFVIGNSLDKYSLGFEQSQYLFYTNNPENIDNIQQDLYDLSGKSYSIWTWKDTNPSLRQMFNMQNIILAVFIGMFIFCCMLQSTNSLWILISERVQDISLLKSFGASKLQIFSLFAYLGLFISIGSIAFGLIFGLSLVYAFPKIYGFIHKTYGYTMVHQESFGFSEFHPKIFMSDLLLIVSISFIIMMIILMNIARQSNKVDIIKGLN</sequence>
<feature type="transmembrane region" description="Helical" evidence="7">
    <location>
        <begin position="304"/>
        <end position="333"/>
    </location>
</feature>
<dbReference type="GO" id="GO:0044874">
    <property type="term" value="P:lipoprotein localization to outer membrane"/>
    <property type="evidence" value="ECO:0007669"/>
    <property type="project" value="TreeGrafter"/>
</dbReference>
<dbReference type="AlphaFoldDB" id="A0A5C0UE72"/>
<evidence type="ECO:0000256" key="1">
    <source>
        <dbReference type="ARBA" id="ARBA00004651"/>
    </source>
</evidence>
<dbReference type="PANTHER" id="PTHR30489:SF0">
    <property type="entry name" value="LIPOPROTEIN-RELEASING SYSTEM TRANSMEMBRANE PROTEIN LOLE"/>
    <property type="match status" value="1"/>
</dbReference>
<evidence type="ECO:0000256" key="5">
    <source>
        <dbReference type="ARBA" id="ARBA00022989"/>
    </source>
</evidence>
<dbReference type="PANTHER" id="PTHR30489">
    <property type="entry name" value="LIPOPROTEIN-RELEASING SYSTEM TRANSMEMBRANE PROTEIN LOLE"/>
    <property type="match status" value="1"/>
</dbReference>
<comment type="similarity">
    <text evidence="2">Belongs to the ABC-4 integral membrane protein family. LolC/E subfamily.</text>
</comment>
<accession>A0A5C0UE72</accession>
<dbReference type="Pfam" id="PF02687">
    <property type="entry name" value="FtsX"/>
    <property type="match status" value="1"/>
</dbReference>
<organism evidence="9 10">
    <name type="scientific">Candidatus Cytomitobacter primus</name>
    <dbReference type="NCBI Taxonomy" id="2066024"/>
    <lineage>
        <taxon>Bacteria</taxon>
        <taxon>Pseudomonadati</taxon>
        <taxon>Pseudomonadota</taxon>
        <taxon>Alphaproteobacteria</taxon>
        <taxon>Holosporales</taxon>
        <taxon>Holosporaceae</taxon>
        <taxon>Candidatus Cytomitobacter</taxon>
    </lineage>
</organism>
<feature type="transmembrane region" description="Helical" evidence="7">
    <location>
        <begin position="258"/>
        <end position="283"/>
    </location>
</feature>
<proteinExistence type="inferred from homology"/>
<dbReference type="GO" id="GO:0098797">
    <property type="term" value="C:plasma membrane protein complex"/>
    <property type="evidence" value="ECO:0007669"/>
    <property type="project" value="TreeGrafter"/>
</dbReference>
<evidence type="ECO:0000313" key="9">
    <source>
        <dbReference type="EMBL" id="QEK38386.1"/>
    </source>
</evidence>
<evidence type="ECO:0000256" key="2">
    <source>
        <dbReference type="ARBA" id="ARBA00005236"/>
    </source>
</evidence>
<dbReference type="InterPro" id="IPR003838">
    <property type="entry name" value="ABC3_permease_C"/>
</dbReference>
<evidence type="ECO:0000256" key="4">
    <source>
        <dbReference type="ARBA" id="ARBA00022692"/>
    </source>
</evidence>
<evidence type="ECO:0000259" key="8">
    <source>
        <dbReference type="Pfam" id="PF02687"/>
    </source>
</evidence>
<dbReference type="KEGG" id="cpri:FZC34_00425"/>
<reference evidence="9 10" key="1">
    <citation type="submission" date="2019-08" db="EMBL/GenBank/DDBJ databases">
        <title>Highly reduced genomes of protist endosymbionts show evolutionary convergence.</title>
        <authorList>
            <person name="George E."/>
            <person name="Husnik F."/>
            <person name="Tashyreva D."/>
            <person name="Prokopchuk G."/>
            <person name="Horak A."/>
            <person name="Kwong W.K."/>
            <person name="Lukes J."/>
            <person name="Keeling P.J."/>
        </authorList>
    </citation>
    <scope>NUCLEOTIDE SEQUENCE [LARGE SCALE GENOMIC DNA]</scope>
    <source>
        <strain evidence="9">1604LC</strain>
    </source>
</reference>
<feature type="domain" description="ABC3 transporter permease C-terminal" evidence="8">
    <location>
        <begin position="262"/>
        <end position="388"/>
    </location>
</feature>
<keyword evidence="10" id="KW-1185">Reference proteome</keyword>
<feature type="transmembrane region" description="Helical" evidence="7">
    <location>
        <begin position="368"/>
        <end position="387"/>
    </location>
</feature>
<dbReference type="RefSeq" id="WP_148971502.1">
    <property type="nucleotide sequence ID" value="NZ_OX638200.1"/>
</dbReference>
<gene>
    <name evidence="9" type="ORF">FZC34_00425</name>
</gene>